<proteinExistence type="predicted"/>
<keyword evidence="2" id="KW-1185">Reference proteome</keyword>
<dbReference type="EMBL" id="NBNE01004710">
    <property type="protein sequence ID" value="OWZ04914.1"/>
    <property type="molecule type" value="Genomic_DNA"/>
</dbReference>
<name>A0A225VII5_9STRA</name>
<comment type="caution">
    <text evidence="1">The sequence shown here is derived from an EMBL/GenBank/DDBJ whole genome shotgun (WGS) entry which is preliminary data.</text>
</comment>
<organism evidence="1 2">
    <name type="scientific">Phytophthora megakarya</name>
    <dbReference type="NCBI Taxonomy" id="4795"/>
    <lineage>
        <taxon>Eukaryota</taxon>
        <taxon>Sar</taxon>
        <taxon>Stramenopiles</taxon>
        <taxon>Oomycota</taxon>
        <taxon>Peronosporomycetes</taxon>
        <taxon>Peronosporales</taxon>
        <taxon>Peronosporaceae</taxon>
        <taxon>Phytophthora</taxon>
    </lineage>
</organism>
<sequence>MQVPSLQLQISLLSESLVIHGQYMFNVFLIPVISTDDFSVRFDGFATFIEGEDKYTYMVVDGIGYVVHCTGNSTTSVATQDVSCLSSVEAFSSLVSALNSITVGLVTTSNDEVVGCDDEGIIDASLGEGDIQICSGISGFMMYGESMLVRMECLDISLPEISAPSLTNTLDKCGNFSSAIPVTPSTLRLLSCDSITTKARDRGQ</sequence>
<accession>A0A225VII5</accession>
<dbReference type="OrthoDB" id="128554at2759"/>
<dbReference type="Proteomes" id="UP000198211">
    <property type="component" value="Unassembled WGS sequence"/>
</dbReference>
<gene>
    <name evidence="1" type="ORF">PHMEG_00023100</name>
</gene>
<dbReference type="AlphaFoldDB" id="A0A225VII5"/>
<evidence type="ECO:0000313" key="2">
    <source>
        <dbReference type="Proteomes" id="UP000198211"/>
    </source>
</evidence>
<protein>
    <submittedName>
        <fullName evidence="1">Uncharacterized protein</fullName>
    </submittedName>
</protein>
<evidence type="ECO:0000313" key="1">
    <source>
        <dbReference type="EMBL" id="OWZ04914.1"/>
    </source>
</evidence>
<reference evidence="2" key="1">
    <citation type="submission" date="2017-03" db="EMBL/GenBank/DDBJ databases">
        <title>Phytopthora megakarya and P. palmivora, two closely related causual agents of cacao black pod achieved similar genome size and gene model numbers by different mechanisms.</title>
        <authorList>
            <person name="Ali S."/>
            <person name="Shao J."/>
            <person name="Larry D.J."/>
            <person name="Kronmiller B."/>
            <person name="Shen D."/>
            <person name="Strem M.D."/>
            <person name="Melnick R.L."/>
            <person name="Guiltinan M.J."/>
            <person name="Tyler B.M."/>
            <person name="Meinhardt L.W."/>
            <person name="Bailey B.A."/>
        </authorList>
    </citation>
    <scope>NUCLEOTIDE SEQUENCE [LARGE SCALE GENOMIC DNA]</scope>
    <source>
        <strain evidence="2">zdho120</strain>
    </source>
</reference>